<comment type="caution">
    <text evidence="12">The sequence shown here is derived from an EMBL/GenBank/DDBJ whole genome shotgun (WGS) entry which is preliminary data.</text>
</comment>
<dbReference type="PANTHER" id="PTHR13264">
    <property type="entry name" value="GCIP-INTERACTING PROTEIN P29"/>
    <property type="match status" value="1"/>
</dbReference>
<comment type="subcellular location">
    <subcellularLocation>
        <location evidence="2 9">Nucleus</location>
    </subcellularLocation>
</comment>
<feature type="compositionally biased region" description="Basic and acidic residues" evidence="11">
    <location>
        <begin position="150"/>
        <end position="163"/>
    </location>
</feature>
<evidence type="ECO:0000256" key="3">
    <source>
        <dbReference type="ARBA" id="ARBA00010028"/>
    </source>
</evidence>
<dbReference type="Pfam" id="PF08231">
    <property type="entry name" value="SYF2"/>
    <property type="match status" value="1"/>
</dbReference>
<evidence type="ECO:0000313" key="12">
    <source>
        <dbReference type="EMBL" id="KRZ98827.1"/>
    </source>
</evidence>
<accession>A0A0V1PRW9</accession>
<evidence type="ECO:0000313" key="13">
    <source>
        <dbReference type="Proteomes" id="UP000054251"/>
    </source>
</evidence>
<evidence type="ECO:0000256" key="1">
    <source>
        <dbReference type="ARBA" id="ARBA00003777"/>
    </source>
</evidence>
<keyword evidence="5 9" id="KW-0507">mRNA processing</keyword>
<dbReference type="Proteomes" id="UP000054251">
    <property type="component" value="Unassembled WGS sequence"/>
</dbReference>
<reference evidence="12 13" key="1">
    <citation type="submission" date="2015-11" db="EMBL/GenBank/DDBJ databases">
        <title>The genome of Debaryomyces fabryi.</title>
        <authorList>
            <person name="Tafer H."/>
            <person name="Lopandic K."/>
        </authorList>
    </citation>
    <scope>NUCLEOTIDE SEQUENCE [LARGE SCALE GENOMIC DNA]</scope>
    <source>
        <strain evidence="12 13">CBS 789</strain>
    </source>
</reference>
<feature type="coiled-coil region" evidence="10">
    <location>
        <begin position="28"/>
        <end position="55"/>
    </location>
</feature>
<feature type="region of interest" description="Disordered" evidence="11">
    <location>
        <begin position="150"/>
        <end position="231"/>
    </location>
</feature>
<gene>
    <name evidence="12" type="ORF">AC631_05407</name>
</gene>
<dbReference type="PANTHER" id="PTHR13264:SF5">
    <property type="entry name" value="PRE-MRNA-SPLICING FACTOR SYF2"/>
    <property type="match status" value="1"/>
</dbReference>
<evidence type="ECO:0000256" key="2">
    <source>
        <dbReference type="ARBA" id="ARBA00004123"/>
    </source>
</evidence>
<keyword evidence="8 9" id="KW-0539">Nucleus</keyword>
<evidence type="ECO:0000256" key="4">
    <source>
        <dbReference type="ARBA" id="ARBA00014745"/>
    </source>
</evidence>
<keyword evidence="6 9" id="KW-0747">Spliceosome</keyword>
<dbReference type="GeneID" id="26842416"/>
<dbReference type="InterPro" id="IPR013260">
    <property type="entry name" value="mRNA_splic_SYF2"/>
</dbReference>
<dbReference type="GO" id="GO:0071013">
    <property type="term" value="C:catalytic step 2 spliceosome"/>
    <property type="evidence" value="ECO:0007669"/>
    <property type="project" value="TreeGrafter"/>
</dbReference>
<dbReference type="GO" id="GO:0000398">
    <property type="term" value="P:mRNA splicing, via spliceosome"/>
    <property type="evidence" value="ECO:0007669"/>
    <property type="project" value="UniProtKB-UniRule"/>
</dbReference>
<organism evidence="12 13">
    <name type="scientific">Debaryomyces fabryi</name>
    <dbReference type="NCBI Taxonomy" id="58627"/>
    <lineage>
        <taxon>Eukaryota</taxon>
        <taxon>Fungi</taxon>
        <taxon>Dikarya</taxon>
        <taxon>Ascomycota</taxon>
        <taxon>Saccharomycotina</taxon>
        <taxon>Pichiomycetes</taxon>
        <taxon>Debaryomycetaceae</taxon>
        <taxon>Debaryomyces</taxon>
    </lineage>
</organism>
<dbReference type="EMBL" id="LMYN01000204">
    <property type="protein sequence ID" value="KRZ98827.1"/>
    <property type="molecule type" value="Genomic_DNA"/>
</dbReference>
<comment type="subunit">
    <text evidence="9">May be part of a spliceosome complex.</text>
</comment>
<evidence type="ECO:0000256" key="5">
    <source>
        <dbReference type="ARBA" id="ARBA00022664"/>
    </source>
</evidence>
<sequence length="231" mass="27267">MSSDEIGDVGLRNKTLQDGGAGNKQISVSDRLAKLQQLKRKKQESENLNKQELFKDYKQQKLKSIEYKKIEQKKLNAELEHDKLDSIEKGEDFERKQNWNWTIEDCEKWEKKTKQKGNNKKSGFQNFNKMAEQAYNKELLNLKVDKETYEQQKNAAERSKSGDKLQMSKIVPLSSKPSAADTNRLVRNIEEANNRRMKRRRNKDEEDDVNSYINDKNKQFNLKLNRQYDES</sequence>
<evidence type="ECO:0000256" key="9">
    <source>
        <dbReference type="RuleBase" id="RU367148"/>
    </source>
</evidence>
<feature type="compositionally biased region" description="Polar residues" evidence="11">
    <location>
        <begin position="211"/>
        <end position="224"/>
    </location>
</feature>
<dbReference type="AlphaFoldDB" id="A0A0V1PRW9"/>
<evidence type="ECO:0000256" key="7">
    <source>
        <dbReference type="ARBA" id="ARBA00023187"/>
    </source>
</evidence>
<dbReference type="GO" id="GO:0000974">
    <property type="term" value="C:Prp19 complex"/>
    <property type="evidence" value="ECO:0007669"/>
    <property type="project" value="TreeGrafter"/>
</dbReference>
<evidence type="ECO:0000256" key="10">
    <source>
        <dbReference type="SAM" id="Coils"/>
    </source>
</evidence>
<evidence type="ECO:0000256" key="8">
    <source>
        <dbReference type="ARBA" id="ARBA00023242"/>
    </source>
</evidence>
<name>A0A0V1PRW9_9ASCO</name>
<evidence type="ECO:0000256" key="11">
    <source>
        <dbReference type="SAM" id="MobiDB-lite"/>
    </source>
</evidence>
<dbReference type="RefSeq" id="XP_015464930.1">
    <property type="nucleotide sequence ID" value="XM_015614236.1"/>
</dbReference>
<comment type="function">
    <text evidence="1 9">Involved in pre-mRNA splicing.</text>
</comment>
<keyword evidence="7 9" id="KW-0508">mRNA splicing</keyword>
<dbReference type="OrthoDB" id="199717at2759"/>
<feature type="region of interest" description="Disordered" evidence="11">
    <location>
        <begin position="1"/>
        <end position="28"/>
    </location>
</feature>
<proteinExistence type="inferred from homology"/>
<dbReference type="GO" id="GO:0071014">
    <property type="term" value="C:post-mRNA release spliceosomal complex"/>
    <property type="evidence" value="ECO:0007669"/>
    <property type="project" value="TreeGrafter"/>
</dbReference>
<evidence type="ECO:0000256" key="6">
    <source>
        <dbReference type="ARBA" id="ARBA00022728"/>
    </source>
</evidence>
<protein>
    <recommendedName>
        <fullName evidence="4 9">Pre-mRNA-splicing factor SYF2</fullName>
    </recommendedName>
</protein>
<keyword evidence="13" id="KW-1185">Reference proteome</keyword>
<keyword evidence="10" id="KW-0175">Coiled coil</keyword>
<comment type="similarity">
    <text evidence="3 9">Belongs to the SYF2 family.</text>
</comment>